<dbReference type="GO" id="GO:0005524">
    <property type="term" value="F:ATP binding"/>
    <property type="evidence" value="ECO:0007669"/>
    <property type="project" value="UniProtKB-KW"/>
</dbReference>
<dbReference type="InterPro" id="IPR046700">
    <property type="entry name" value="DUF6570"/>
</dbReference>
<keyword evidence="1" id="KW-0234">DNA repair</keyword>
<feature type="domain" description="DUF6570" evidence="5">
    <location>
        <begin position="466"/>
        <end position="599"/>
    </location>
</feature>
<evidence type="ECO:0000313" key="6">
    <source>
        <dbReference type="EMBL" id="CAF2106750.1"/>
    </source>
</evidence>
<feature type="domain" description="Helitron helicase-like" evidence="4">
    <location>
        <begin position="739"/>
        <end position="963"/>
    </location>
</feature>
<dbReference type="Proteomes" id="UP000663887">
    <property type="component" value="Unassembled WGS sequence"/>
</dbReference>
<dbReference type="InterPro" id="IPR027417">
    <property type="entry name" value="P-loop_NTPase"/>
</dbReference>
<dbReference type="InterPro" id="IPR051055">
    <property type="entry name" value="PIF1_helicase"/>
</dbReference>
<dbReference type="Pfam" id="PF14214">
    <property type="entry name" value="Helitron_like_N"/>
    <property type="match status" value="1"/>
</dbReference>
<gene>
    <name evidence="6" type="ORF">XDN619_LOCUS19923</name>
</gene>
<dbReference type="EMBL" id="CAJNRG010008716">
    <property type="protein sequence ID" value="CAF2106750.1"/>
    <property type="molecule type" value="Genomic_DNA"/>
</dbReference>
<evidence type="ECO:0000259" key="5">
    <source>
        <dbReference type="Pfam" id="PF20209"/>
    </source>
</evidence>
<protein>
    <recommendedName>
        <fullName evidence="1">ATP-dependent DNA helicase</fullName>
        <ecNumber evidence="1">5.6.2.3</ecNumber>
    </recommendedName>
</protein>
<keyword evidence="1" id="KW-0227">DNA damage</keyword>
<feature type="region of interest" description="Disordered" evidence="2">
    <location>
        <begin position="99"/>
        <end position="129"/>
    </location>
</feature>
<dbReference type="GO" id="GO:0006281">
    <property type="term" value="P:DNA repair"/>
    <property type="evidence" value="ECO:0007669"/>
    <property type="project" value="UniProtKB-KW"/>
</dbReference>
<dbReference type="EC" id="5.6.2.3" evidence="1"/>
<keyword evidence="1" id="KW-0378">Hydrolase</keyword>
<feature type="domain" description="DNA helicase Pif1-like DEAD-box helicase" evidence="3">
    <location>
        <begin position="1597"/>
        <end position="1753"/>
    </location>
</feature>
<comment type="catalytic activity">
    <reaction evidence="1">
        <text>ATP + H2O = ADP + phosphate + H(+)</text>
        <dbReference type="Rhea" id="RHEA:13065"/>
        <dbReference type="ChEBI" id="CHEBI:15377"/>
        <dbReference type="ChEBI" id="CHEBI:15378"/>
        <dbReference type="ChEBI" id="CHEBI:30616"/>
        <dbReference type="ChEBI" id="CHEBI:43474"/>
        <dbReference type="ChEBI" id="CHEBI:456216"/>
        <dbReference type="EC" id="5.6.2.3"/>
    </reaction>
</comment>
<dbReference type="GO" id="GO:0016787">
    <property type="term" value="F:hydrolase activity"/>
    <property type="evidence" value="ECO:0007669"/>
    <property type="project" value="UniProtKB-KW"/>
</dbReference>
<feature type="region of interest" description="Disordered" evidence="2">
    <location>
        <begin position="237"/>
        <end position="335"/>
    </location>
</feature>
<evidence type="ECO:0000256" key="1">
    <source>
        <dbReference type="RuleBase" id="RU363044"/>
    </source>
</evidence>
<evidence type="ECO:0000256" key="2">
    <source>
        <dbReference type="SAM" id="MobiDB-lite"/>
    </source>
</evidence>
<comment type="caution">
    <text evidence="6">The sequence shown here is derived from an EMBL/GenBank/DDBJ whole genome shotgun (WGS) entry which is preliminary data.</text>
</comment>
<comment type="cofactor">
    <cofactor evidence="1">
        <name>Mg(2+)</name>
        <dbReference type="ChEBI" id="CHEBI:18420"/>
    </cofactor>
</comment>
<dbReference type="GO" id="GO:0000723">
    <property type="term" value="P:telomere maintenance"/>
    <property type="evidence" value="ECO:0007669"/>
    <property type="project" value="InterPro"/>
</dbReference>
<accession>A0A816UCY5</accession>
<dbReference type="CDD" id="cd18809">
    <property type="entry name" value="SF1_C_RecD"/>
    <property type="match status" value="1"/>
</dbReference>
<keyword evidence="1" id="KW-0233">DNA recombination</keyword>
<feature type="compositionally biased region" description="Polar residues" evidence="2">
    <location>
        <begin position="321"/>
        <end position="335"/>
    </location>
</feature>
<evidence type="ECO:0000313" key="7">
    <source>
        <dbReference type="Proteomes" id="UP000663887"/>
    </source>
</evidence>
<dbReference type="Gene3D" id="3.40.50.300">
    <property type="entry name" value="P-loop containing nucleotide triphosphate hydrolases"/>
    <property type="match status" value="1"/>
</dbReference>
<dbReference type="Pfam" id="PF20209">
    <property type="entry name" value="DUF6570"/>
    <property type="match status" value="1"/>
</dbReference>
<comment type="similarity">
    <text evidence="1">Belongs to the helicase family.</text>
</comment>
<dbReference type="InterPro" id="IPR025476">
    <property type="entry name" value="Helitron_helicase-like"/>
</dbReference>
<dbReference type="SUPFAM" id="SSF52540">
    <property type="entry name" value="P-loop containing nucleoside triphosphate hydrolases"/>
    <property type="match status" value="2"/>
</dbReference>
<dbReference type="InterPro" id="IPR010285">
    <property type="entry name" value="DNA_helicase_pif1-like_DEAD"/>
</dbReference>
<dbReference type="PANTHER" id="PTHR47642:SF6">
    <property type="entry name" value="ATP-DEPENDENT DNA HELICASE"/>
    <property type="match status" value="1"/>
</dbReference>
<organism evidence="6 7">
    <name type="scientific">Rotaria magnacalcarata</name>
    <dbReference type="NCBI Taxonomy" id="392030"/>
    <lineage>
        <taxon>Eukaryota</taxon>
        <taxon>Metazoa</taxon>
        <taxon>Spiralia</taxon>
        <taxon>Gnathifera</taxon>
        <taxon>Rotifera</taxon>
        <taxon>Eurotatoria</taxon>
        <taxon>Bdelloidea</taxon>
        <taxon>Philodinida</taxon>
        <taxon>Philodinidae</taxon>
        <taxon>Rotaria</taxon>
    </lineage>
</organism>
<dbReference type="Pfam" id="PF05970">
    <property type="entry name" value="PIF1"/>
    <property type="match status" value="1"/>
</dbReference>
<name>A0A816UCY5_9BILA</name>
<feature type="region of interest" description="Disordered" evidence="2">
    <location>
        <begin position="59"/>
        <end position="81"/>
    </location>
</feature>
<dbReference type="GO" id="GO:0043139">
    <property type="term" value="F:5'-3' DNA helicase activity"/>
    <property type="evidence" value="ECO:0007669"/>
    <property type="project" value="UniProtKB-EC"/>
</dbReference>
<proteinExistence type="inferred from homology"/>
<evidence type="ECO:0000259" key="4">
    <source>
        <dbReference type="Pfam" id="PF14214"/>
    </source>
</evidence>
<keyword evidence="1" id="KW-0067">ATP-binding</keyword>
<keyword evidence="1" id="KW-0547">Nucleotide-binding</keyword>
<reference evidence="6" key="1">
    <citation type="submission" date="2021-02" db="EMBL/GenBank/DDBJ databases">
        <authorList>
            <person name="Nowell W R."/>
        </authorList>
    </citation>
    <scope>NUCLEOTIDE SEQUENCE</scope>
</reference>
<feature type="compositionally biased region" description="Basic residues" evidence="2">
    <location>
        <begin position="257"/>
        <end position="269"/>
    </location>
</feature>
<keyword evidence="1" id="KW-0347">Helicase</keyword>
<evidence type="ECO:0000259" key="3">
    <source>
        <dbReference type="Pfam" id="PF05970"/>
    </source>
</evidence>
<dbReference type="GO" id="GO:0006310">
    <property type="term" value="P:DNA recombination"/>
    <property type="evidence" value="ECO:0007669"/>
    <property type="project" value="UniProtKB-KW"/>
</dbReference>
<dbReference type="PANTHER" id="PTHR47642">
    <property type="entry name" value="ATP-DEPENDENT DNA HELICASE"/>
    <property type="match status" value="1"/>
</dbReference>
<feature type="region of interest" description="Disordered" evidence="2">
    <location>
        <begin position="176"/>
        <end position="212"/>
    </location>
</feature>
<feature type="compositionally biased region" description="Basic and acidic residues" evidence="2">
    <location>
        <begin position="176"/>
        <end position="186"/>
    </location>
</feature>
<sequence>MHRDQLESIQERVARLERETNAKNNSRHQETINETTEMHATKLKNQAQRKTTLRNVLTLQETEDEHDNRLNSEAATVRSRRHDRELIETEEMRDIRLRHEADKKTSERHSQIEQETEQERNTRLDSEAISRRTRRQLALLQETEEQRNIRLNNESLTVANRRLTRDLMESEEMREMRLRHEADKKTSVRHSQIEQETEQERNTRLNSEAISQRTRRQLALLQETEEQRNIRLNNESLTVANRRRNKNIQENDALRSARLKKQAASKSNKRSTTEQLETDEQRNERLLSNNQAEKIRRNKRQQNESEQEENHRKLRKRNADLSRNTNITQRATQSWPQIPTTEIKHACLTNFKNSMSNHAVHQVVCASCACLHYKTDTVQQNIAKIPNKHLLYHVDYIPSCILRLNLDIDTITNTFQISEEQIQEYFSDAENTTVIINKMLLCRKGIHLDTGNVQLCNKCHEDLSSNKLPALSLSNLMWIGDVPQELQDLTLPEQKLIALYRHSSCIIKLCGITGDPSLAQSALKGNVITFPQNLSDIAKHLPLSPNELPDIIKIIFVGKTIPIKDQVRSILTVRRERIRTALIWLHTNNILYKEIHIDHLLIDAFPLNDIPACLWNTMSFLKDTETSDVERSGYVDNDINPDDLCLNGVVPLNMSALIDTSTTTISSNDVRHHLKLRTNITDEITNLNDNIYLVPHEQSPVNEYFNTSFLPGLYPTLFPYGLGGVENERRSVRVSYAKHIRYFLSYHDHRFEMNTSFIFVTFNILQRRTACAKSRILVSRPFFSSQATEINQLTAKEVKIALDQIESNSSERTLNPRLSALLKQLKTISGSVMGSNQSRANYRVELHAQIFFSGLPNIFITINPCDLHHPLAMKFAGVDLDIDNLTAELMPKSHERAAIVSNHPVGIAHFFNKLITTVLSTLINYNINKHESYPGGGILGEIEAYYGTVEESGRGALHLHMLLWLANSKHPHELRELILYDNFRQNLINYLEDIIEEDLDDFQNNITESDTCSIKKHNRTSISICSPIPSPDNSNFEEQKQIAVRTLASENQIHHHTSTCYKNTRITTTDNPPCRLRYPKQIYDATIIDAETGEIRMKRSHPMINNFNEWLLLACRCNIDIKFIWSGSDTKALVYYISDYITKKNLSFHDCNALIYKAVEKFEKNESRINYTDALDKSRRFILRCFNTLASQQEISAVQVASYLMGWPDHYTSHTFVKIYLIGIECYLEQSLGKLKEKEQLNCTTNEYDSIDELPFHILESSYENDGQHEDQNESFELESGVDDNNLVLCNKRIDYQLRPKELDDVCLYIFYSEYRKAKMTVFDNTLLECNSTPTSLRRRGRPPSDRWLFQSTHPQYLSHLIIRRSFRVVPVLVGPSIPRREREDTTERYARAILTLFCPWRNVLDICDPYTSWSNALQLYQSSFTTESNKVIDNIQLLHDCKRDRDSDLFQLVNQPLPSRQINTSSPYSDTNIEDTEQILALLNESIDSHPSLLNDEIIENDGVRAAIQREYLNLTLANVIRSERFSYINNIAGLPDFVYNNRESNSIQTNDTNDLLHVGNEHHTQQIHNVPNFAQTFNLNKEQIRIFNTITSHIQRTIMWQICTDLKSSKPEQLLMYIGGAGGCGKSRVTEAICAFMSHHDRLHTLRSLAPSSAAAVAINGLTMQSMLREGRNKLCINTTLTQTEITSIETEWKNINYCLIDEISMVGCHMLARLHKITTIAKHTQPSIPFGGVNMIFLGDFVQYPPVLDRPLYLNLLSPNDNVDDTLDFRKQNEKRLNVSERDIQCKVGRALWLQVNKVFFLTEQMRNKDPVFMAMQSRLRIGQCNNEDYELLCKRVVSPENDIKSLREPPWNSATILVFRNEIRTNINNYCVFDESKKYNHVPMVIVAHDRVRNHEIDSDDLRRFLLSIPDNKTEGLPGYLPIAMNMPVLITHNIATELHISNGSIGRLVRIVTDDDQNLQNTHNFSHPKFPTNTVYITQPLYALVELPQSKLTSCLTNLQPTIVPIVPQQKTIKIDLKSFITPAQKRLLNNKTSITISRTQLPIVPAYAMTTHKCQGKTLPYGIIDLVPPPYSKSDLANVYVPISRFTSRNTMSILRHFPRSVLDQKPHPDMISELKRLENLYEQNQDII</sequence>